<feature type="compositionally biased region" description="Low complexity" evidence="1">
    <location>
        <begin position="472"/>
        <end position="486"/>
    </location>
</feature>
<proteinExistence type="predicted"/>
<organism evidence="3 4">
    <name type="scientific">Acaromyces ingoldii</name>
    <dbReference type="NCBI Taxonomy" id="215250"/>
    <lineage>
        <taxon>Eukaryota</taxon>
        <taxon>Fungi</taxon>
        <taxon>Dikarya</taxon>
        <taxon>Basidiomycota</taxon>
        <taxon>Ustilaginomycotina</taxon>
        <taxon>Exobasidiomycetes</taxon>
        <taxon>Exobasidiales</taxon>
        <taxon>Cryptobasidiaceae</taxon>
        <taxon>Acaromyces</taxon>
    </lineage>
</organism>
<feature type="region of interest" description="Disordered" evidence="1">
    <location>
        <begin position="255"/>
        <end position="289"/>
    </location>
</feature>
<dbReference type="STRING" id="215250.A0A316YSE0"/>
<dbReference type="AlphaFoldDB" id="A0A316YSE0"/>
<gene>
    <name evidence="3" type="ORF">FA10DRAFT_265588</name>
</gene>
<feature type="compositionally biased region" description="Low complexity" evidence="1">
    <location>
        <begin position="640"/>
        <end position="649"/>
    </location>
</feature>
<evidence type="ECO:0000256" key="2">
    <source>
        <dbReference type="SAM" id="Phobius"/>
    </source>
</evidence>
<reference evidence="3 4" key="1">
    <citation type="journal article" date="2018" name="Mol. Biol. Evol.">
        <title>Broad Genomic Sampling Reveals a Smut Pathogenic Ancestry of the Fungal Clade Ustilaginomycotina.</title>
        <authorList>
            <person name="Kijpornyongpan T."/>
            <person name="Mondo S.J."/>
            <person name="Barry K."/>
            <person name="Sandor L."/>
            <person name="Lee J."/>
            <person name="Lipzen A."/>
            <person name="Pangilinan J."/>
            <person name="LaButti K."/>
            <person name="Hainaut M."/>
            <person name="Henrissat B."/>
            <person name="Grigoriev I.V."/>
            <person name="Spatafora J.W."/>
            <person name="Aime M.C."/>
        </authorList>
    </citation>
    <scope>NUCLEOTIDE SEQUENCE [LARGE SCALE GENOMIC DNA]</scope>
    <source>
        <strain evidence="3 4">MCA 4198</strain>
    </source>
</reference>
<keyword evidence="2" id="KW-1133">Transmembrane helix</keyword>
<feature type="compositionally biased region" description="Low complexity" evidence="1">
    <location>
        <begin position="255"/>
        <end position="264"/>
    </location>
</feature>
<feature type="region of interest" description="Disordered" evidence="1">
    <location>
        <begin position="719"/>
        <end position="796"/>
    </location>
</feature>
<evidence type="ECO:0000313" key="3">
    <source>
        <dbReference type="EMBL" id="PWN91744.1"/>
    </source>
</evidence>
<feature type="compositionally biased region" description="Polar residues" evidence="1">
    <location>
        <begin position="453"/>
        <end position="471"/>
    </location>
</feature>
<evidence type="ECO:0000313" key="4">
    <source>
        <dbReference type="Proteomes" id="UP000245768"/>
    </source>
</evidence>
<feature type="transmembrane region" description="Helical" evidence="2">
    <location>
        <begin position="290"/>
        <end position="312"/>
    </location>
</feature>
<feature type="compositionally biased region" description="Polar residues" evidence="1">
    <location>
        <begin position="507"/>
        <end position="517"/>
    </location>
</feature>
<feature type="compositionally biased region" description="Polar residues" evidence="1">
    <location>
        <begin position="535"/>
        <end position="554"/>
    </location>
</feature>
<feature type="region of interest" description="Disordered" evidence="1">
    <location>
        <begin position="393"/>
        <end position="422"/>
    </location>
</feature>
<keyword evidence="2" id="KW-0812">Transmembrane</keyword>
<dbReference type="OrthoDB" id="3366651at2759"/>
<dbReference type="PANTHER" id="PTHR37487">
    <property type="entry name" value="CHROMOSOME 1, WHOLE GENOME SHOTGUN SEQUENCE"/>
    <property type="match status" value="1"/>
</dbReference>
<keyword evidence="4" id="KW-1185">Reference proteome</keyword>
<dbReference type="Proteomes" id="UP000245768">
    <property type="component" value="Unassembled WGS sequence"/>
</dbReference>
<dbReference type="InParanoid" id="A0A316YSE0"/>
<dbReference type="GeneID" id="37043043"/>
<feature type="compositionally biased region" description="Polar residues" evidence="1">
    <location>
        <begin position="749"/>
        <end position="759"/>
    </location>
</feature>
<dbReference type="RefSeq" id="XP_025378942.1">
    <property type="nucleotide sequence ID" value="XM_025521127.1"/>
</dbReference>
<feature type="compositionally biased region" description="Polar residues" evidence="1">
    <location>
        <begin position="621"/>
        <end position="635"/>
    </location>
</feature>
<evidence type="ECO:0000256" key="1">
    <source>
        <dbReference type="SAM" id="MobiDB-lite"/>
    </source>
</evidence>
<sequence length="796" mass="82160">MEVRTMPSRRAATTPLDVGISGGASACSTMEISWDASQGKGPWTLTVAAINHAPITLSMQDVPSSKDFSYNWSVPLFSSKDTTQALVAVADSSGNSAGVSSLQTIAPPVGGATCGASTEDLDFVWYPTPDNPTECADWKINWQTDKTNAGVSGTVSFSFLPEKGTPLTVSGGSSKATGALQFQVPFDANTKIAVIANDGGKYGTGGVGSLYTVGTGKGSCKTPSGIGNGLPSGGSVVHASVSSSAAAASSTAAGASSASKSTATNDGTTKAGSASSSGSSDDHSGHGGTAAGAAVGSIAAIIILVALIFWWIRRRRRMQDDSFYGGAYGSHEKSAAAVSPWRWSVSPHAQGVATGKTQRTVSGWFRQTFERPGNDGNVQARSMNMADAASTPAFRGGFGHQATESYSSSSQLHQNQQQIHQRNASITAASGLASSDGYLPGAPGDDFSVSSPYTSVGMSQNALRSSSRTLQSNTTAPTSAFAPSTPRKLTTEPWSTEDDANARRGTRTMSKINSVQTVVPDDSLFPPPRPALGQRTKSSESARGSFNDGSSVAGTSDDARSVSSRRRVVPDSHLFPPPRPEKAATGSGNVRKVLTPVSERSMGTPVDGYGAGVGSYAGLNRHQQGGQASPESSRSPFADPSTSTTPRSPQSEVSMLPSPGAPQHPTSEVMMGGPAPIGPPSGTNYIPPIGPNNTSVFDPYAHMSSYWQDKDDMQRKIREAGSPAALQRQQQQQQSAPAHNPLQAPLAAASTSKTATERNNGVLAGLQRTLQAERAGSNRTSDLSGISGDEGGLPYL</sequence>
<feature type="compositionally biased region" description="Low complexity" evidence="1">
    <location>
        <begin position="405"/>
        <end position="422"/>
    </location>
</feature>
<dbReference type="PANTHER" id="PTHR37487:SF3">
    <property type="entry name" value="CLEAVAGE_POLYADENYLATION SPECIFICITY FACTOR A SUBUNIT N-TERMINAL DOMAIN-CONTAINING PROTEIN"/>
    <property type="match status" value="1"/>
</dbReference>
<protein>
    <submittedName>
        <fullName evidence="3">Uncharacterized protein</fullName>
    </submittedName>
</protein>
<feature type="region of interest" description="Disordered" evidence="1">
    <location>
        <begin position="453"/>
        <end position="690"/>
    </location>
</feature>
<accession>A0A316YSE0</accession>
<keyword evidence="2" id="KW-0472">Membrane</keyword>
<name>A0A316YSE0_9BASI</name>
<dbReference type="EMBL" id="KZ819635">
    <property type="protein sequence ID" value="PWN91744.1"/>
    <property type="molecule type" value="Genomic_DNA"/>
</dbReference>